<comment type="caution">
    <text evidence="1">The sequence shown here is derived from an EMBL/GenBank/DDBJ whole genome shotgun (WGS) entry which is preliminary data.</text>
</comment>
<sequence>MPKPLSANDLLDRDDSVLSLESLSGVPQRFYPIPLCHNTCLNVCDLTFHHITRHEGVAQLVPPDPGVYSACPFDIGFPRAGCRMGDRVFIYTTLRRREQPDGDIRTSLPAKLLIYTVESEPCGGKLFLLSSVDNGCDVAVVYPDTNPAVEKRWVLTLPHTPVIQGETSIVSSSHFTADTLHVLLTRESGGPRVFREFVYHTEREWQEAENPLPYPSCTFMCGVPSDHLTLAIGVFLPHTIRLIAFSGIGQDWTDLRETSFIWNGHYPLTATQSLVRTLDYGTMSMEWCILHVDHSYIHSQGGVLTAEDFQ</sequence>
<name>A0A9K3GHL4_9EUKA</name>
<dbReference type="Proteomes" id="UP000265618">
    <property type="component" value="Unassembled WGS sequence"/>
</dbReference>
<evidence type="ECO:0000313" key="1">
    <source>
        <dbReference type="EMBL" id="GIQ82977.1"/>
    </source>
</evidence>
<dbReference type="EMBL" id="BDIP01000881">
    <property type="protein sequence ID" value="GIQ82977.1"/>
    <property type="molecule type" value="Genomic_DNA"/>
</dbReference>
<accession>A0A9K3GHL4</accession>
<keyword evidence="2" id="KW-1185">Reference proteome</keyword>
<reference evidence="1 2" key="1">
    <citation type="journal article" date="2018" name="PLoS ONE">
        <title>The draft genome of Kipferlia bialata reveals reductive genome evolution in fornicate parasites.</title>
        <authorList>
            <person name="Tanifuji G."/>
            <person name="Takabayashi S."/>
            <person name="Kume K."/>
            <person name="Takagi M."/>
            <person name="Nakayama T."/>
            <person name="Kamikawa R."/>
            <person name="Inagaki Y."/>
            <person name="Hashimoto T."/>
        </authorList>
    </citation>
    <scope>NUCLEOTIDE SEQUENCE [LARGE SCALE GENOMIC DNA]</scope>
    <source>
        <strain evidence="1">NY0173</strain>
    </source>
</reference>
<protein>
    <submittedName>
        <fullName evidence="1">Uncharacterized protein</fullName>
    </submittedName>
</protein>
<organism evidence="1 2">
    <name type="scientific">Kipferlia bialata</name>
    <dbReference type="NCBI Taxonomy" id="797122"/>
    <lineage>
        <taxon>Eukaryota</taxon>
        <taxon>Metamonada</taxon>
        <taxon>Carpediemonas-like organisms</taxon>
        <taxon>Kipferlia</taxon>
    </lineage>
</organism>
<dbReference type="AlphaFoldDB" id="A0A9K3GHL4"/>
<evidence type="ECO:0000313" key="2">
    <source>
        <dbReference type="Proteomes" id="UP000265618"/>
    </source>
</evidence>
<gene>
    <name evidence="1" type="ORF">KIPB_004213</name>
</gene>
<proteinExistence type="predicted"/>